<evidence type="ECO:0000313" key="2">
    <source>
        <dbReference type="EMBL" id="CAA9571730.1"/>
    </source>
</evidence>
<gene>
    <name evidence="2" type="ORF">AVDCRST_MAG81-1694</name>
</gene>
<proteinExistence type="predicted"/>
<name>A0A6J4VEL1_9CYAN</name>
<feature type="domain" description="Transposase DDE" evidence="1">
    <location>
        <begin position="60"/>
        <end position="167"/>
    </location>
</feature>
<organism evidence="2">
    <name type="scientific">uncultured Synechococcales cyanobacterium</name>
    <dbReference type="NCBI Taxonomy" id="1936017"/>
    <lineage>
        <taxon>Bacteria</taxon>
        <taxon>Bacillati</taxon>
        <taxon>Cyanobacteriota</taxon>
        <taxon>Cyanophyceae</taxon>
        <taxon>Synechococcales</taxon>
        <taxon>environmental samples</taxon>
    </lineage>
</organism>
<dbReference type="Pfam" id="PF13612">
    <property type="entry name" value="DDE_Tnp_1_3"/>
    <property type="match status" value="1"/>
</dbReference>
<evidence type="ECO:0000259" key="1">
    <source>
        <dbReference type="Pfam" id="PF13612"/>
    </source>
</evidence>
<dbReference type="EMBL" id="CADCWO010000096">
    <property type="protein sequence ID" value="CAA9571730.1"/>
    <property type="molecule type" value="Genomic_DNA"/>
</dbReference>
<protein>
    <submittedName>
        <fullName evidence="2">Mobile element protein</fullName>
    </submittedName>
</protein>
<dbReference type="AlphaFoldDB" id="A0A6J4VEL1"/>
<reference evidence="2" key="1">
    <citation type="submission" date="2020-02" db="EMBL/GenBank/DDBJ databases">
        <authorList>
            <person name="Meier V. D."/>
        </authorList>
    </citation>
    <scope>NUCLEOTIDE SEQUENCE</scope>
    <source>
        <strain evidence="2">AVDCRST_MAG81</strain>
    </source>
</reference>
<sequence>MTILISFHSSNYRNFKSFYTEKPCLDWGEAFPRAVSYSHFVGWISSVLIPLSIYLHSRFGQGSGVTVMDLTKIQVCHIRLRRGVALCRIQRHKVFADIAARGKTSVDWFFGFKLHLVCNDQGELLNLTLTCGNVDERQPVFQLLRGLVGKVVADRRYVSQKLFEQMLLMRAQYGEQLLPNVISTEPASRGPLGT</sequence>
<dbReference type="InterPro" id="IPR025668">
    <property type="entry name" value="Tnp_DDE_dom"/>
</dbReference>
<accession>A0A6J4VEL1</accession>